<evidence type="ECO:0000256" key="3">
    <source>
        <dbReference type="HAMAP-Rule" id="MF_02071"/>
    </source>
</evidence>
<dbReference type="HAMAP" id="MF_02071">
    <property type="entry name" value="RlpA"/>
    <property type="match status" value="1"/>
</dbReference>
<proteinExistence type="inferred from homology"/>
<name>A0ABS6HF80_9PROT</name>
<evidence type="ECO:0000313" key="7">
    <source>
        <dbReference type="Proteomes" id="UP000689967"/>
    </source>
</evidence>
<feature type="signal peptide" evidence="3">
    <location>
        <begin position="1"/>
        <end position="21"/>
    </location>
</feature>
<keyword evidence="3" id="KW-0732">Signal</keyword>
<evidence type="ECO:0000313" key="6">
    <source>
        <dbReference type="EMBL" id="MBU8546447.1"/>
    </source>
</evidence>
<dbReference type="InterPro" id="IPR034718">
    <property type="entry name" value="RlpA"/>
</dbReference>
<gene>
    <name evidence="3" type="primary">rlpA</name>
    <name evidence="6" type="ORF">JJQ90_22190</name>
</gene>
<keyword evidence="2 3" id="KW-0961">Cell wall biogenesis/degradation</keyword>
<evidence type="ECO:0000256" key="1">
    <source>
        <dbReference type="ARBA" id="ARBA00023239"/>
    </source>
</evidence>
<comment type="function">
    <text evidence="3">Lytic transglycosylase with a strong preference for naked glycan strands that lack stem peptides.</text>
</comment>
<dbReference type="PANTHER" id="PTHR34183:SF8">
    <property type="entry name" value="ENDOLYTIC PEPTIDOGLYCAN TRANSGLYCOSYLASE RLPA-RELATED"/>
    <property type="match status" value="1"/>
</dbReference>
<dbReference type="Proteomes" id="UP000689967">
    <property type="component" value="Unassembled WGS sequence"/>
</dbReference>
<feature type="chain" id="PRO_5044943639" description="Endolytic peptidoglycan transglycosylase RlpA" evidence="3">
    <location>
        <begin position="22"/>
        <end position="134"/>
    </location>
</feature>
<dbReference type="PANTHER" id="PTHR34183">
    <property type="entry name" value="ENDOLYTIC PEPTIDOGLYCAN TRANSGLYCOSYLASE RLPA"/>
    <property type="match status" value="1"/>
</dbReference>
<reference evidence="6 7" key="1">
    <citation type="submission" date="2021-01" db="EMBL/GenBank/DDBJ databases">
        <title>Roseomonas sp. nov, a bacterium isolated from an oil production mixture in Yumen Oilfield.</title>
        <authorList>
            <person name="Wu D."/>
        </authorList>
    </citation>
    <scope>NUCLEOTIDE SEQUENCE [LARGE SCALE GENOMIC DNA]</scope>
    <source>
        <strain evidence="6 7">ROY-5-3</strain>
    </source>
</reference>
<dbReference type="InterPro" id="IPR012997">
    <property type="entry name" value="RplA"/>
</dbReference>
<evidence type="ECO:0000259" key="5">
    <source>
        <dbReference type="Pfam" id="PF03330"/>
    </source>
</evidence>
<accession>A0ABS6HF80</accession>
<dbReference type="EMBL" id="JAERQM010000008">
    <property type="protein sequence ID" value="MBU8546447.1"/>
    <property type="molecule type" value="Genomic_DNA"/>
</dbReference>
<organism evidence="6 7">
    <name type="scientific">Falsiroseomonas oleicola</name>
    <dbReference type="NCBI Taxonomy" id="2801474"/>
    <lineage>
        <taxon>Bacteria</taxon>
        <taxon>Pseudomonadati</taxon>
        <taxon>Pseudomonadota</taxon>
        <taxon>Alphaproteobacteria</taxon>
        <taxon>Acetobacterales</taxon>
        <taxon>Roseomonadaceae</taxon>
        <taxon>Falsiroseomonas</taxon>
    </lineage>
</organism>
<dbReference type="InterPro" id="IPR009009">
    <property type="entry name" value="RlpA-like_DPBB"/>
</dbReference>
<comment type="similarity">
    <text evidence="3 4">Belongs to the RlpA family.</text>
</comment>
<evidence type="ECO:0000256" key="4">
    <source>
        <dbReference type="RuleBase" id="RU003495"/>
    </source>
</evidence>
<evidence type="ECO:0000256" key="2">
    <source>
        <dbReference type="ARBA" id="ARBA00023316"/>
    </source>
</evidence>
<keyword evidence="1 3" id="KW-0456">Lyase</keyword>
<protein>
    <recommendedName>
        <fullName evidence="3">Endolytic peptidoglycan transglycosylase RlpA</fullName>
        <ecNumber evidence="3">4.2.2.-</ecNumber>
    </recommendedName>
</protein>
<keyword evidence="7" id="KW-1185">Reference proteome</keyword>
<dbReference type="Pfam" id="PF03330">
    <property type="entry name" value="DPBB_1"/>
    <property type="match status" value="1"/>
</dbReference>
<sequence precursor="true">MRRLALLAALALATLPIPSQAFEVTQQRGIASYYHHKFTGRTMANGDRFNPNSNTAAHRTFPFGTVVEVTNLRNGESRVVVITDRGPFIRGRIIDVSPRIAEELGMRRAGLAEVVVRPLGQIDTYEEVAEASAR</sequence>
<dbReference type="NCBIfam" id="TIGR00413">
    <property type="entry name" value="rlpA"/>
    <property type="match status" value="1"/>
</dbReference>
<feature type="domain" description="RlpA-like protein double-psi beta-barrel" evidence="5">
    <location>
        <begin position="27"/>
        <end position="115"/>
    </location>
</feature>
<dbReference type="CDD" id="cd22268">
    <property type="entry name" value="DPBB_RlpA-like"/>
    <property type="match status" value="1"/>
</dbReference>
<comment type="caution">
    <text evidence="6">The sequence shown here is derived from an EMBL/GenBank/DDBJ whole genome shotgun (WGS) entry which is preliminary data.</text>
</comment>
<dbReference type="EC" id="4.2.2.-" evidence="3"/>